<dbReference type="PANTHER" id="PTHR33710">
    <property type="entry name" value="BNAC02G09200D PROTEIN"/>
    <property type="match status" value="1"/>
</dbReference>
<dbReference type="EMBL" id="JAKOGI010000152">
    <property type="protein sequence ID" value="KAJ8441856.1"/>
    <property type="molecule type" value="Genomic_DNA"/>
</dbReference>
<comment type="caution">
    <text evidence="1">The sequence shown here is derived from an EMBL/GenBank/DDBJ whole genome shotgun (WGS) entry which is preliminary data.</text>
</comment>
<dbReference type="Gene3D" id="3.60.10.10">
    <property type="entry name" value="Endonuclease/exonuclease/phosphatase"/>
    <property type="match status" value="1"/>
</dbReference>
<evidence type="ECO:0000313" key="2">
    <source>
        <dbReference type="Proteomes" id="UP001153076"/>
    </source>
</evidence>
<keyword evidence="2" id="KW-1185">Reference proteome</keyword>
<reference evidence="1" key="1">
    <citation type="submission" date="2022-04" db="EMBL/GenBank/DDBJ databases">
        <title>Carnegiea gigantea Genome sequencing and assembly v2.</title>
        <authorList>
            <person name="Copetti D."/>
            <person name="Sanderson M.J."/>
            <person name="Burquez A."/>
            <person name="Wojciechowski M.F."/>
        </authorList>
    </citation>
    <scope>NUCLEOTIDE SEQUENCE</scope>
    <source>
        <strain evidence="1">SGP5-SGP5p</strain>
        <tissue evidence="1">Aerial part</tissue>
    </source>
</reference>
<dbReference type="InterPro" id="IPR036691">
    <property type="entry name" value="Endo/exonu/phosph_ase_sf"/>
</dbReference>
<protein>
    <submittedName>
        <fullName evidence="1">Uncharacterized protein</fullName>
    </submittedName>
</protein>
<dbReference type="AlphaFoldDB" id="A0A9Q1QHM7"/>
<dbReference type="SUPFAM" id="SSF56219">
    <property type="entry name" value="DNase I-like"/>
    <property type="match status" value="1"/>
</dbReference>
<proteinExistence type="predicted"/>
<accession>A0A9Q1QHM7</accession>
<dbReference type="PANTHER" id="PTHR33710:SF71">
    <property type="entry name" value="ENDONUCLEASE_EXONUCLEASE_PHOSPHATASE DOMAIN-CONTAINING PROTEIN"/>
    <property type="match status" value="1"/>
</dbReference>
<name>A0A9Q1QHM7_9CARY</name>
<sequence>MKSCRLAIEDELLEEKRLFLAFCTKSHSSKERSTLVFDNQPKDSSVIGVTSADGLESMLRDGWDVVFLSGEVLKRKQIDAFKGSHEYLMLKLSGSSTTQAVSDLRALLRRLVSKVVFLSEAKKGKVEMNGLLSELGDFFRLFVDARGCSGGLALLWDKKVDVSLLSCSSYYIDVSVRWEEEKQSWRFFGIYGWAELHLKWKIGAPVVDFKPRSCLPWLIRDDLNEIFYHCENMGKPPKHQNAIENFLDNFIENGLFNLGYLGYNFTLCNYQQNGVVVEEKLDHFCMNSDWSSLFPNACVSHISSDMLDHLPIY</sequence>
<evidence type="ECO:0000313" key="1">
    <source>
        <dbReference type="EMBL" id="KAJ8441856.1"/>
    </source>
</evidence>
<dbReference type="Proteomes" id="UP001153076">
    <property type="component" value="Unassembled WGS sequence"/>
</dbReference>
<organism evidence="1 2">
    <name type="scientific">Carnegiea gigantea</name>
    <dbReference type="NCBI Taxonomy" id="171969"/>
    <lineage>
        <taxon>Eukaryota</taxon>
        <taxon>Viridiplantae</taxon>
        <taxon>Streptophyta</taxon>
        <taxon>Embryophyta</taxon>
        <taxon>Tracheophyta</taxon>
        <taxon>Spermatophyta</taxon>
        <taxon>Magnoliopsida</taxon>
        <taxon>eudicotyledons</taxon>
        <taxon>Gunneridae</taxon>
        <taxon>Pentapetalae</taxon>
        <taxon>Caryophyllales</taxon>
        <taxon>Cactineae</taxon>
        <taxon>Cactaceae</taxon>
        <taxon>Cactoideae</taxon>
        <taxon>Echinocereeae</taxon>
        <taxon>Carnegiea</taxon>
    </lineage>
</organism>
<dbReference type="OrthoDB" id="1001388at2759"/>
<gene>
    <name evidence="1" type="ORF">Cgig2_004467</name>
</gene>